<sequence>MWEFIEYSTGKVKNSTSVGPLIGLYNNLVTGNESKMKIWEDRFNTLAMDTTGNKYDEPITWSNISTAISDLPNNKAPETDGTQKEVWKLVSS</sequence>
<comment type="caution">
    <text evidence="2">The sequence shown here is derived from an EMBL/GenBank/DDBJ whole genome shotgun (WGS) entry which is preliminary data.</text>
</comment>
<protein>
    <submittedName>
        <fullName evidence="2">Uncharacterized protein</fullName>
    </submittedName>
</protein>
<dbReference type="EMBL" id="LSSL01007707">
    <property type="protein sequence ID" value="OLY77741.1"/>
    <property type="molecule type" value="Genomic_DNA"/>
</dbReference>
<feature type="region of interest" description="Disordered" evidence="1">
    <location>
        <begin position="72"/>
        <end position="92"/>
    </location>
</feature>
<dbReference type="AlphaFoldDB" id="A0A1R0GLH3"/>
<evidence type="ECO:0000313" key="2">
    <source>
        <dbReference type="EMBL" id="OLY77741.1"/>
    </source>
</evidence>
<evidence type="ECO:0000256" key="1">
    <source>
        <dbReference type="SAM" id="MobiDB-lite"/>
    </source>
</evidence>
<evidence type="ECO:0000313" key="3">
    <source>
        <dbReference type="Proteomes" id="UP000187455"/>
    </source>
</evidence>
<dbReference type="OrthoDB" id="3067660at2759"/>
<dbReference type="Proteomes" id="UP000187455">
    <property type="component" value="Unassembled WGS sequence"/>
</dbReference>
<proteinExistence type="predicted"/>
<organism evidence="2 3">
    <name type="scientific">Smittium mucronatum</name>
    <dbReference type="NCBI Taxonomy" id="133383"/>
    <lineage>
        <taxon>Eukaryota</taxon>
        <taxon>Fungi</taxon>
        <taxon>Fungi incertae sedis</taxon>
        <taxon>Zoopagomycota</taxon>
        <taxon>Kickxellomycotina</taxon>
        <taxon>Harpellomycetes</taxon>
        <taxon>Harpellales</taxon>
        <taxon>Legeriomycetaceae</taxon>
        <taxon>Smittium</taxon>
    </lineage>
</organism>
<accession>A0A1R0GLH3</accession>
<keyword evidence="3" id="KW-1185">Reference proteome</keyword>
<gene>
    <name evidence="2" type="ORF">AYI68_g8227</name>
</gene>
<feature type="compositionally biased region" description="Basic and acidic residues" evidence="1">
    <location>
        <begin position="77"/>
        <end position="92"/>
    </location>
</feature>
<reference evidence="2 3" key="1">
    <citation type="journal article" date="2016" name="Mol. Biol. Evol.">
        <title>Genome-Wide Survey of Gut Fungi (Harpellales) Reveals the First Horizontally Transferred Ubiquitin Gene from a Mosquito Host.</title>
        <authorList>
            <person name="Wang Y."/>
            <person name="White M.M."/>
            <person name="Kvist S."/>
            <person name="Moncalvo J.M."/>
        </authorList>
    </citation>
    <scope>NUCLEOTIDE SEQUENCE [LARGE SCALE GENOMIC DNA]</scope>
    <source>
        <strain evidence="2 3">ALG-7-W6</strain>
    </source>
</reference>
<name>A0A1R0GLH3_9FUNG</name>